<sequence>MKKKRLLISLSIIVAIAFFIFPIPYFIERPGTAQPTQDAITIKQHDNLRPGKLLFTTVSLMPATSFTALLSQLQPFNDVVSRKEILANENDAEYMRLQKYLMENSGNDAVMAAFAQAHKSAIKEYRGIYVMSILPKSAFKSKIAVGDTISKIDRHCFHNSQSFINYIKTKKVNDKVQITYQHHGKTLTAKQKLISLNKRHKPGIGITLVDHFTVHSKPTVKIDAGEVGGPSAGLMFSLQIYEQIAQKDLTKGRIVAGTGTIDDQGKVGPIGGIDKKVVAADKQGANIFFAPQDDIKVKSKRHITSEPSNYAVAKQTAKKIKTKMKIIPVKNLPAAINYLEAH</sequence>
<dbReference type="Proteomes" id="UP000831947">
    <property type="component" value="Chromosome"/>
</dbReference>
<keyword evidence="2" id="KW-0472">Membrane</keyword>
<keyword evidence="2" id="KW-1133">Transmembrane helix</keyword>
<keyword evidence="5" id="KW-1185">Reference proteome</keyword>
<feature type="active site" evidence="1">
    <location>
        <position position="276"/>
    </location>
</feature>
<feature type="domain" description="Lon proteolytic" evidence="3">
    <location>
        <begin position="223"/>
        <end position="342"/>
    </location>
</feature>
<feature type="active site" evidence="1">
    <location>
        <position position="231"/>
    </location>
</feature>
<keyword evidence="1" id="KW-0378">Hydrolase</keyword>
<dbReference type="SUPFAM" id="SSF54211">
    <property type="entry name" value="Ribosomal protein S5 domain 2-like"/>
    <property type="match status" value="1"/>
</dbReference>
<proteinExistence type="inferred from homology"/>
<dbReference type="InterPro" id="IPR008269">
    <property type="entry name" value="Lon_proteolytic"/>
</dbReference>
<dbReference type="RefSeq" id="WP_249512942.1">
    <property type="nucleotide sequence ID" value="NZ_CP093365.1"/>
</dbReference>
<dbReference type="Gene3D" id="3.30.230.10">
    <property type="match status" value="1"/>
</dbReference>
<keyword evidence="2" id="KW-0812">Transmembrane</keyword>
<dbReference type="PANTHER" id="PTHR10046">
    <property type="entry name" value="ATP DEPENDENT LON PROTEASE FAMILY MEMBER"/>
    <property type="match status" value="1"/>
</dbReference>
<dbReference type="Pfam" id="PF05362">
    <property type="entry name" value="Lon_C"/>
    <property type="match status" value="1"/>
</dbReference>
<dbReference type="InterPro" id="IPR027065">
    <property type="entry name" value="Lon_Prtase"/>
</dbReference>
<comment type="similarity">
    <text evidence="1">Belongs to the peptidase S16 family.</text>
</comment>
<dbReference type="PROSITE" id="PS51786">
    <property type="entry name" value="LON_PROTEOLYTIC"/>
    <property type="match status" value="1"/>
</dbReference>
<dbReference type="NCBIfam" id="NF041438">
    <property type="entry name" value="SepM_fam_S16"/>
    <property type="match status" value="1"/>
</dbReference>
<evidence type="ECO:0000313" key="5">
    <source>
        <dbReference type="Proteomes" id="UP000831947"/>
    </source>
</evidence>
<evidence type="ECO:0000256" key="2">
    <source>
        <dbReference type="SAM" id="Phobius"/>
    </source>
</evidence>
<protein>
    <recommendedName>
        <fullName evidence="1">endopeptidase La</fullName>
        <ecNumber evidence="1">3.4.21.53</ecNumber>
    </recommendedName>
</protein>
<accession>A0ABY4PEN6</accession>
<reference evidence="4 5" key="1">
    <citation type="journal article" date="2022" name="Int. J. Syst. Evol. Microbiol.">
        <title>Apilactobacillus apisilvae sp. nov., Nicolia spurrieriana gen. nov. sp. nov., Bombilactobacillus folatiphilus sp. nov. and Bombilactobacillus thymidiniphilus sp. nov., four new lactic acid bacterial isolates from stingless bees Tetragonula carbonaria and Austroplebeia australis.</title>
        <authorList>
            <person name="Oliphant S.A."/>
            <person name="Watson-Haigh N.S."/>
            <person name="Sumby K.M."/>
            <person name="Gardner J."/>
            <person name="Groom S."/>
            <person name="Jiranek V."/>
        </authorList>
    </citation>
    <scope>NUCLEOTIDE SEQUENCE [LARGE SCALE GENOMIC DNA]</scope>
    <source>
        <strain evidence="4 5">SG4_A1</strain>
    </source>
</reference>
<keyword evidence="1" id="KW-0720">Serine protease</keyword>
<dbReference type="InterPro" id="IPR001478">
    <property type="entry name" value="PDZ"/>
</dbReference>
<dbReference type="Pfam" id="PF13180">
    <property type="entry name" value="PDZ_2"/>
    <property type="match status" value="1"/>
</dbReference>
<evidence type="ECO:0000259" key="3">
    <source>
        <dbReference type="PROSITE" id="PS51786"/>
    </source>
</evidence>
<feature type="transmembrane region" description="Helical" evidence="2">
    <location>
        <begin position="7"/>
        <end position="27"/>
    </location>
</feature>
<organism evidence="4 5">
    <name type="scientific">Bombilactobacillus thymidiniphilus</name>
    <dbReference type="NCBI Taxonomy" id="2923363"/>
    <lineage>
        <taxon>Bacteria</taxon>
        <taxon>Bacillati</taxon>
        <taxon>Bacillota</taxon>
        <taxon>Bacilli</taxon>
        <taxon>Lactobacillales</taxon>
        <taxon>Lactobacillaceae</taxon>
        <taxon>Bombilactobacillus</taxon>
    </lineage>
</organism>
<gene>
    <name evidence="4" type="ORF">MOO47_00710</name>
</gene>
<comment type="catalytic activity">
    <reaction evidence="1">
        <text>Hydrolysis of proteins in presence of ATP.</text>
        <dbReference type="EC" id="3.4.21.53"/>
    </reaction>
</comment>
<keyword evidence="1" id="KW-0645">Protease</keyword>
<dbReference type="EC" id="3.4.21.53" evidence="1"/>
<evidence type="ECO:0000256" key="1">
    <source>
        <dbReference type="PROSITE-ProRule" id="PRU01122"/>
    </source>
</evidence>
<name>A0ABY4PEN6_9LACO</name>
<dbReference type="EMBL" id="CP093365">
    <property type="protein sequence ID" value="UQS83757.1"/>
    <property type="molecule type" value="Genomic_DNA"/>
</dbReference>
<evidence type="ECO:0000313" key="4">
    <source>
        <dbReference type="EMBL" id="UQS83757.1"/>
    </source>
</evidence>
<dbReference type="InterPro" id="IPR014721">
    <property type="entry name" value="Ribsml_uS5_D2-typ_fold_subgr"/>
</dbReference>
<dbReference type="InterPro" id="IPR020568">
    <property type="entry name" value="Ribosomal_Su5_D2-typ_SF"/>
</dbReference>